<accession>A0A2T4MZC9</accession>
<protein>
    <recommendedName>
        <fullName evidence="3">Methyltransferase</fullName>
    </recommendedName>
</protein>
<evidence type="ECO:0000313" key="1">
    <source>
        <dbReference type="EMBL" id="PTH79959.1"/>
    </source>
</evidence>
<dbReference type="Proteomes" id="UP000241986">
    <property type="component" value="Unassembled WGS sequence"/>
</dbReference>
<dbReference type="EMBL" id="PZKL01000038">
    <property type="protein sequence ID" value="PTH79959.1"/>
    <property type="molecule type" value="Genomic_DNA"/>
</dbReference>
<sequence>MNISNVLNSPILHQTERYAELEQLVMESQGIPKMVHASVFDDFSREDASILMVKHGIYVFPTYELAEFISTKIAGRSAIEIGAGNGVMAKHLGITATDSYSQSPDFRPEAKYAALWQQSQLMMHASGNVPVTYGENVLRIEGVAAVVKHKPEVVLGQFITHRYRNGDKDGNVFGVEEHKLLKRADYIMIGNLKTHKNKPLLSVEHEEIELDGLVTRAAMQDLNRIFIFKRQGK</sequence>
<comment type="caution">
    <text evidence="1">The sequence shown here is derived from an EMBL/GenBank/DDBJ whole genome shotgun (WGS) entry which is preliminary data.</text>
</comment>
<dbReference type="RefSeq" id="WP_107684128.1">
    <property type="nucleotide sequence ID" value="NZ_PZKL01000038.1"/>
</dbReference>
<evidence type="ECO:0008006" key="3">
    <source>
        <dbReference type="Google" id="ProtNLM"/>
    </source>
</evidence>
<gene>
    <name evidence="1" type="ORF">DAA48_16990</name>
</gene>
<name>A0A2T4MZC9_AERVE</name>
<proteinExistence type="predicted"/>
<organism evidence="1 2">
    <name type="scientific">Aeromonas veronii</name>
    <dbReference type="NCBI Taxonomy" id="654"/>
    <lineage>
        <taxon>Bacteria</taxon>
        <taxon>Pseudomonadati</taxon>
        <taxon>Pseudomonadota</taxon>
        <taxon>Gammaproteobacteria</taxon>
        <taxon>Aeromonadales</taxon>
        <taxon>Aeromonadaceae</taxon>
        <taxon>Aeromonas</taxon>
    </lineage>
</organism>
<dbReference type="AlphaFoldDB" id="A0A2T4MZC9"/>
<reference evidence="1 2" key="1">
    <citation type="submission" date="2018-03" db="EMBL/GenBank/DDBJ databases">
        <title>Aeromonas veronii whole genome sequencing and analysis.</title>
        <authorList>
            <person name="Xie H."/>
            <person name="Liu T."/>
            <person name="Wang K."/>
        </authorList>
    </citation>
    <scope>NUCLEOTIDE SEQUENCE [LARGE SCALE GENOMIC DNA]</scope>
    <source>
        <strain evidence="1 2">XH.VA.1</strain>
    </source>
</reference>
<evidence type="ECO:0000313" key="2">
    <source>
        <dbReference type="Proteomes" id="UP000241986"/>
    </source>
</evidence>